<feature type="compositionally biased region" description="Basic and acidic residues" evidence="1">
    <location>
        <begin position="104"/>
        <end position="115"/>
    </location>
</feature>
<evidence type="ECO:0000313" key="2">
    <source>
        <dbReference type="EMBL" id="KAK9023355.1"/>
    </source>
</evidence>
<evidence type="ECO:0000313" key="3">
    <source>
        <dbReference type="Proteomes" id="UP001396334"/>
    </source>
</evidence>
<dbReference type="Proteomes" id="UP001396334">
    <property type="component" value="Unassembled WGS sequence"/>
</dbReference>
<feature type="region of interest" description="Disordered" evidence="1">
    <location>
        <begin position="86"/>
        <end position="115"/>
    </location>
</feature>
<accession>A0ABR2SDR3</accession>
<comment type="caution">
    <text evidence="2">The sequence shown here is derived from an EMBL/GenBank/DDBJ whole genome shotgun (WGS) entry which is preliminary data.</text>
</comment>
<sequence length="115" mass="13002">MQVYAKTELPHETMTRLCNSCCRLWTRKEKEIAVVTHSGFLYHTLKAFDHDCHPSVTTEIGKHFVNCELRSMVLVDRSMMGSDPITTNYPGNIPSGLDLPSDVAAEKLSDQENFN</sequence>
<dbReference type="EMBL" id="JBBPBN010000015">
    <property type="protein sequence ID" value="KAK9023355.1"/>
    <property type="molecule type" value="Genomic_DNA"/>
</dbReference>
<evidence type="ECO:0008006" key="4">
    <source>
        <dbReference type="Google" id="ProtNLM"/>
    </source>
</evidence>
<protein>
    <recommendedName>
        <fullName evidence="4">Phosphoglycerate mutase-like protein 1</fullName>
    </recommendedName>
</protein>
<keyword evidence="3" id="KW-1185">Reference proteome</keyword>
<name>A0ABR2SDR3_9ROSI</name>
<evidence type="ECO:0000256" key="1">
    <source>
        <dbReference type="SAM" id="MobiDB-lite"/>
    </source>
</evidence>
<reference evidence="2 3" key="1">
    <citation type="journal article" date="2024" name="G3 (Bethesda)">
        <title>Genome assembly of Hibiscus sabdariffa L. provides insights into metabolisms of medicinal natural products.</title>
        <authorList>
            <person name="Kim T."/>
        </authorList>
    </citation>
    <scope>NUCLEOTIDE SEQUENCE [LARGE SCALE GENOMIC DNA]</scope>
    <source>
        <strain evidence="2">TK-2024</strain>
        <tissue evidence="2">Old leaves</tissue>
    </source>
</reference>
<organism evidence="2 3">
    <name type="scientific">Hibiscus sabdariffa</name>
    <name type="common">roselle</name>
    <dbReference type="NCBI Taxonomy" id="183260"/>
    <lineage>
        <taxon>Eukaryota</taxon>
        <taxon>Viridiplantae</taxon>
        <taxon>Streptophyta</taxon>
        <taxon>Embryophyta</taxon>
        <taxon>Tracheophyta</taxon>
        <taxon>Spermatophyta</taxon>
        <taxon>Magnoliopsida</taxon>
        <taxon>eudicotyledons</taxon>
        <taxon>Gunneridae</taxon>
        <taxon>Pentapetalae</taxon>
        <taxon>rosids</taxon>
        <taxon>malvids</taxon>
        <taxon>Malvales</taxon>
        <taxon>Malvaceae</taxon>
        <taxon>Malvoideae</taxon>
        <taxon>Hibiscus</taxon>
    </lineage>
</organism>
<gene>
    <name evidence="2" type="ORF">V6N11_003576</name>
</gene>
<proteinExistence type="predicted"/>